<accession>A0ABT5DLM9</accession>
<dbReference type="EMBL" id="JAQNDM010000002">
    <property type="protein sequence ID" value="MDC0713267.1"/>
    <property type="molecule type" value="Genomic_DNA"/>
</dbReference>
<evidence type="ECO:0000313" key="1">
    <source>
        <dbReference type="EMBL" id="MDC0713267.1"/>
    </source>
</evidence>
<name>A0ABT5DLM9_9BACT</name>
<comment type="caution">
    <text evidence="1">The sequence shown here is derived from an EMBL/GenBank/DDBJ whole genome shotgun (WGS) entry which is preliminary data.</text>
</comment>
<reference evidence="1 2" key="1">
    <citation type="submission" date="2022-11" db="EMBL/GenBank/DDBJ databases">
        <title>Minimal conservation of predation-associated metabolite biosynthetic gene clusters underscores biosynthetic potential of Myxococcota including descriptions for ten novel species: Archangium lansinium sp. nov., Myxococcus landrumus sp. nov., Nannocystis bai.</title>
        <authorList>
            <person name="Ahearne A."/>
            <person name="Stevens C."/>
            <person name="Dowd S."/>
        </authorList>
    </citation>
    <scope>NUCLEOTIDE SEQUENCE [LARGE SCALE GENOMIC DNA]</scope>
    <source>
        <strain evidence="1 2">NCWAL01</strain>
    </source>
</reference>
<gene>
    <name evidence="1" type="ORF">POL68_32695</name>
</gene>
<keyword evidence="2" id="KW-1185">Reference proteome</keyword>
<dbReference type="RefSeq" id="WP_272143474.1">
    <property type="nucleotide sequence ID" value="NZ_JAQNDM010000002.1"/>
</dbReference>
<evidence type="ECO:0008006" key="3">
    <source>
        <dbReference type="Google" id="ProtNLM"/>
    </source>
</evidence>
<sequence>MKPLPAPLRGPGCPPTVVLESLAAGETLEPGIQVHVVSCSACTEHVQALTEASEAYRRAHPPEQFLRKLEARKVAPPAWRRWQLSAAAASACAVLLAVLTWQGTDAVRLKGGTEFGVYVQRAGEASPLRLASGAKVRAGEVLRFHYRPPSDGWLLLVSIDGTGQLTVFHPYQGTAAARVAGGTLSVLEESIALDEAPGPERLAAIFRPEPFTVEELRDWLSGPSSSAPSIDCPHCQVEWVVLEKSP</sequence>
<dbReference type="Proteomes" id="UP001221838">
    <property type="component" value="Unassembled WGS sequence"/>
</dbReference>
<proteinExistence type="predicted"/>
<protein>
    <recommendedName>
        <fullName evidence="3">DUF4384 domain-containing protein</fullName>
    </recommendedName>
</protein>
<organism evidence="1 2">
    <name type="scientific">Stigmatella ashevillensis</name>
    <dbReference type="NCBI Taxonomy" id="2995309"/>
    <lineage>
        <taxon>Bacteria</taxon>
        <taxon>Pseudomonadati</taxon>
        <taxon>Myxococcota</taxon>
        <taxon>Myxococcia</taxon>
        <taxon>Myxococcales</taxon>
        <taxon>Cystobacterineae</taxon>
        <taxon>Archangiaceae</taxon>
        <taxon>Stigmatella</taxon>
    </lineage>
</organism>
<evidence type="ECO:0000313" key="2">
    <source>
        <dbReference type="Proteomes" id="UP001221838"/>
    </source>
</evidence>